<evidence type="ECO:0000313" key="4">
    <source>
        <dbReference type="EMBL" id="MBB6166745.1"/>
    </source>
</evidence>
<reference evidence="4 5" key="1">
    <citation type="submission" date="2020-08" db="EMBL/GenBank/DDBJ databases">
        <title>Genomic Encyclopedia of Type Strains, Phase IV (KMG-IV): sequencing the most valuable type-strain genomes for metagenomic binning, comparative biology and taxonomic classification.</title>
        <authorList>
            <person name="Goeker M."/>
        </authorList>
    </citation>
    <scope>NUCLEOTIDE SEQUENCE [LARGE SCALE GENOMIC DNA]</scope>
    <source>
        <strain evidence="4 5">DSM 101465</strain>
    </source>
</reference>
<dbReference type="InterPro" id="IPR050832">
    <property type="entry name" value="Bact_Acetyltransf"/>
</dbReference>
<dbReference type="Pfam" id="PF00583">
    <property type="entry name" value="Acetyltransf_1"/>
    <property type="match status" value="2"/>
</dbReference>
<dbReference type="PANTHER" id="PTHR43877">
    <property type="entry name" value="AMINOALKYLPHOSPHONATE N-ACETYLTRANSFERASE-RELATED-RELATED"/>
    <property type="match status" value="1"/>
</dbReference>
<organism evidence="4 5">
    <name type="scientific">Chelatococcus composti</name>
    <dbReference type="NCBI Taxonomy" id="1743235"/>
    <lineage>
        <taxon>Bacteria</taxon>
        <taxon>Pseudomonadati</taxon>
        <taxon>Pseudomonadota</taxon>
        <taxon>Alphaproteobacteria</taxon>
        <taxon>Hyphomicrobiales</taxon>
        <taxon>Chelatococcaceae</taxon>
        <taxon>Chelatococcus</taxon>
    </lineage>
</organism>
<dbReference type="Gene3D" id="3.40.630.30">
    <property type="match status" value="2"/>
</dbReference>
<name>A0A841K335_9HYPH</name>
<dbReference type="AlphaFoldDB" id="A0A841K335"/>
<comment type="caution">
    <text evidence="4">The sequence shown here is derived from an EMBL/GenBank/DDBJ whole genome shotgun (WGS) entry which is preliminary data.</text>
</comment>
<keyword evidence="1 4" id="KW-0808">Transferase</keyword>
<feature type="domain" description="N-acetyltransferase" evidence="3">
    <location>
        <begin position="2"/>
        <end position="170"/>
    </location>
</feature>
<dbReference type="PANTHER" id="PTHR43877:SF2">
    <property type="entry name" value="AMINOALKYLPHOSPHONATE N-ACETYLTRANSFERASE-RELATED"/>
    <property type="match status" value="1"/>
</dbReference>
<evidence type="ECO:0000256" key="2">
    <source>
        <dbReference type="ARBA" id="ARBA00023315"/>
    </source>
</evidence>
<dbReference type="Proteomes" id="UP000588017">
    <property type="component" value="Unassembled WGS sequence"/>
</dbReference>
<evidence type="ECO:0000259" key="3">
    <source>
        <dbReference type="PROSITE" id="PS51186"/>
    </source>
</evidence>
<dbReference type="SUPFAM" id="SSF55729">
    <property type="entry name" value="Acyl-CoA N-acyltransferases (Nat)"/>
    <property type="match status" value="2"/>
</dbReference>
<dbReference type="GO" id="GO:0016747">
    <property type="term" value="F:acyltransferase activity, transferring groups other than amino-acyl groups"/>
    <property type="evidence" value="ECO:0007669"/>
    <property type="project" value="InterPro"/>
</dbReference>
<accession>A0A841K335</accession>
<protein>
    <submittedName>
        <fullName evidence="4">GNAT superfamily N-acetyltransferase</fullName>
    </submittedName>
</protein>
<dbReference type="InterPro" id="IPR000182">
    <property type="entry name" value="GNAT_dom"/>
</dbReference>
<dbReference type="PROSITE" id="PS51186">
    <property type="entry name" value="GNAT"/>
    <property type="match status" value="2"/>
</dbReference>
<sequence>MILIRPACRDDISAVCALLARTWHDTYNSILGADRVASLNHAWHAPDRLADELGQPGRAFLVAEVEGTLVGTVSVTERGDGIVWLDRLYVTPEAQGKGIGRALFGAAARAFPEASVIRLEVEEKNTRACRFYEKRGMVAPPQRSSCGGCNNAVVYEGRGLSALRGGLVLRPARDADAQDLFGLLSLCFAEYPGCFVDPHGDLPDLVHPARSFADRGGALWVVEDSAGRVGACIGVDFPAEGTAELHRLYVRPDLRGSGLGSRLVRHVEAHAAMLGAGRMLLWSDTRFTNAHRLYERLGYRRTGETRQLGDISNTSEFFFEKPLV</sequence>
<dbReference type="EMBL" id="JACHEH010000001">
    <property type="protein sequence ID" value="MBB6166745.1"/>
    <property type="molecule type" value="Genomic_DNA"/>
</dbReference>
<gene>
    <name evidence="4" type="ORF">HNQ73_000353</name>
</gene>
<proteinExistence type="predicted"/>
<dbReference type="InterPro" id="IPR016181">
    <property type="entry name" value="Acyl_CoA_acyltransferase"/>
</dbReference>
<evidence type="ECO:0000313" key="5">
    <source>
        <dbReference type="Proteomes" id="UP000588017"/>
    </source>
</evidence>
<dbReference type="CDD" id="cd04301">
    <property type="entry name" value="NAT_SF"/>
    <property type="match status" value="2"/>
</dbReference>
<keyword evidence="2" id="KW-0012">Acyltransferase</keyword>
<evidence type="ECO:0000256" key="1">
    <source>
        <dbReference type="ARBA" id="ARBA00022679"/>
    </source>
</evidence>
<dbReference type="RefSeq" id="WP_183331638.1">
    <property type="nucleotide sequence ID" value="NZ_BMHX01000001.1"/>
</dbReference>
<keyword evidence="5" id="KW-1185">Reference proteome</keyword>
<feature type="domain" description="N-acetyltransferase" evidence="3">
    <location>
        <begin position="167"/>
        <end position="324"/>
    </location>
</feature>